<accession>A0ABU2JH20</accession>
<evidence type="ECO:0000256" key="3">
    <source>
        <dbReference type="SAM" id="MobiDB-lite"/>
    </source>
</evidence>
<dbReference type="SUPFAM" id="SSF55331">
    <property type="entry name" value="Tautomerase/MIF"/>
    <property type="match status" value="1"/>
</dbReference>
<dbReference type="Pfam" id="PF01361">
    <property type="entry name" value="Tautomerase"/>
    <property type="match status" value="1"/>
</dbReference>
<dbReference type="RefSeq" id="WP_311425415.1">
    <property type="nucleotide sequence ID" value="NZ_JAVREH010000083.1"/>
</dbReference>
<dbReference type="PANTHER" id="PTHR35530">
    <property type="entry name" value="TAUTOMERASE-RELATED"/>
    <property type="match status" value="1"/>
</dbReference>
<feature type="region of interest" description="Disordered" evidence="3">
    <location>
        <begin position="54"/>
        <end position="73"/>
    </location>
</feature>
<keyword evidence="6" id="KW-1185">Reference proteome</keyword>
<evidence type="ECO:0000313" key="5">
    <source>
        <dbReference type="EMBL" id="MDT0264273.1"/>
    </source>
</evidence>
<dbReference type="EMBL" id="JAVREH010000083">
    <property type="protein sequence ID" value="MDT0264273.1"/>
    <property type="molecule type" value="Genomic_DNA"/>
</dbReference>
<evidence type="ECO:0000256" key="2">
    <source>
        <dbReference type="ARBA" id="ARBA00023235"/>
    </source>
</evidence>
<dbReference type="InterPro" id="IPR004370">
    <property type="entry name" value="4-OT-like_dom"/>
</dbReference>
<comment type="caution">
    <text evidence="5">The sequence shown here is derived from an EMBL/GenBank/DDBJ whole genome shotgun (WGS) entry which is preliminary data.</text>
</comment>
<evidence type="ECO:0000313" key="6">
    <source>
        <dbReference type="Proteomes" id="UP001183176"/>
    </source>
</evidence>
<keyword evidence="2" id="KW-0413">Isomerase</keyword>
<feature type="domain" description="4-oxalocrotonate tautomerase-like" evidence="4">
    <location>
        <begin position="2"/>
        <end position="58"/>
    </location>
</feature>
<dbReference type="PANTHER" id="PTHR35530:SF1">
    <property type="entry name" value="2-HYDROXYMUCONATE TAUTOMERASE"/>
    <property type="match status" value="1"/>
</dbReference>
<protein>
    <submittedName>
        <fullName evidence="5">Tautomerase family protein</fullName>
    </submittedName>
</protein>
<comment type="similarity">
    <text evidence="1">Belongs to the 4-oxalocrotonate tautomerase family.</text>
</comment>
<evidence type="ECO:0000259" key="4">
    <source>
        <dbReference type="Pfam" id="PF01361"/>
    </source>
</evidence>
<gene>
    <name evidence="5" type="ORF">RM423_23185</name>
</gene>
<reference evidence="6" key="1">
    <citation type="submission" date="2023-07" db="EMBL/GenBank/DDBJ databases">
        <title>30 novel species of actinomycetes from the DSMZ collection.</title>
        <authorList>
            <person name="Nouioui I."/>
        </authorList>
    </citation>
    <scope>NUCLEOTIDE SEQUENCE [LARGE SCALE GENOMIC DNA]</scope>
    <source>
        <strain evidence="6">DSM 44399</strain>
    </source>
</reference>
<dbReference type="Proteomes" id="UP001183176">
    <property type="component" value="Unassembled WGS sequence"/>
</dbReference>
<sequence>MPLVEVTLGAGRTDGQLRALIHALHDAVASTVNARSEHIRVIIREVPRTHWATGDLTLAESDARTDQTTEPRQ</sequence>
<evidence type="ECO:0000256" key="1">
    <source>
        <dbReference type="ARBA" id="ARBA00006723"/>
    </source>
</evidence>
<organism evidence="5 6">
    <name type="scientific">Jatrophihabitans lederbergiae</name>
    <dbReference type="NCBI Taxonomy" id="3075547"/>
    <lineage>
        <taxon>Bacteria</taxon>
        <taxon>Bacillati</taxon>
        <taxon>Actinomycetota</taxon>
        <taxon>Actinomycetes</taxon>
        <taxon>Jatrophihabitantales</taxon>
        <taxon>Jatrophihabitantaceae</taxon>
        <taxon>Jatrophihabitans</taxon>
    </lineage>
</organism>
<feature type="compositionally biased region" description="Basic and acidic residues" evidence="3">
    <location>
        <begin position="61"/>
        <end position="73"/>
    </location>
</feature>
<dbReference type="Gene3D" id="3.30.429.10">
    <property type="entry name" value="Macrophage Migration Inhibitory Factor"/>
    <property type="match status" value="1"/>
</dbReference>
<dbReference type="InterPro" id="IPR014347">
    <property type="entry name" value="Tautomerase/MIF_sf"/>
</dbReference>
<proteinExistence type="inferred from homology"/>
<name>A0ABU2JH20_9ACTN</name>